<feature type="active site" description="Proton donor/acceptor" evidence="5">
    <location>
        <position position="144"/>
    </location>
</feature>
<reference evidence="7" key="1">
    <citation type="submission" date="2014-12" db="EMBL/GenBank/DDBJ databases">
        <title>Genome sequence of Clostridium beijerinckii strain 59B.</title>
        <authorList>
            <person name="Little G.T."/>
            <person name="Minton N.P."/>
        </authorList>
    </citation>
    <scope>NUCLEOTIDE SEQUENCE [LARGE SCALE GENOMIC DNA]</scope>
    <source>
        <strain evidence="7">59B</strain>
    </source>
</reference>
<evidence type="ECO:0000256" key="4">
    <source>
        <dbReference type="ARBA" id="ARBA00023270"/>
    </source>
</evidence>
<dbReference type="OrthoDB" id="9813659at2"/>
<dbReference type="InterPro" id="IPR018508">
    <property type="entry name" value="3-dehydroquinate_DH_AS"/>
</dbReference>
<comment type="subunit">
    <text evidence="5">Homodimer.</text>
</comment>
<dbReference type="Pfam" id="PF01487">
    <property type="entry name" value="DHquinase_I"/>
    <property type="match status" value="1"/>
</dbReference>
<dbReference type="EMBL" id="CP010086">
    <property type="protein sequence ID" value="AJH01619.1"/>
    <property type="molecule type" value="Genomic_DNA"/>
</dbReference>
<dbReference type="InterPro" id="IPR001381">
    <property type="entry name" value="DHquinase_I"/>
</dbReference>
<accession>A0A0B5QXB0</accession>
<evidence type="ECO:0000256" key="3">
    <source>
        <dbReference type="ARBA" id="ARBA00023239"/>
    </source>
</evidence>
<organism evidence="6 7">
    <name type="scientific">Clostridium beijerinckii</name>
    <name type="common">Clostridium MP</name>
    <dbReference type="NCBI Taxonomy" id="1520"/>
    <lineage>
        <taxon>Bacteria</taxon>
        <taxon>Bacillati</taxon>
        <taxon>Bacillota</taxon>
        <taxon>Clostridia</taxon>
        <taxon>Eubacteriales</taxon>
        <taxon>Clostridiaceae</taxon>
        <taxon>Clostridium</taxon>
    </lineage>
</organism>
<evidence type="ECO:0000313" key="7">
    <source>
        <dbReference type="Proteomes" id="UP000031866"/>
    </source>
</evidence>
<dbReference type="KEGG" id="cbei:LF65_05092"/>
<comment type="similarity">
    <text evidence="5">Belongs to the type-I 3-dehydroquinase family.</text>
</comment>
<name>A0A0B5QXB0_CLOBE</name>
<dbReference type="GO" id="GO:0009073">
    <property type="term" value="P:aromatic amino acid family biosynthetic process"/>
    <property type="evidence" value="ECO:0007669"/>
    <property type="project" value="UniProtKB-KW"/>
</dbReference>
<dbReference type="PROSITE" id="PS01028">
    <property type="entry name" value="DEHYDROQUINASE_I"/>
    <property type="match status" value="1"/>
</dbReference>
<protein>
    <recommendedName>
        <fullName evidence="5">3-dehydroquinate dehydratase</fullName>
        <shortName evidence="5">3-dehydroquinase</shortName>
        <ecNumber evidence="5">4.2.1.10</ecNumber>
    </recommendedName>
    <alternativeName>
        <fullName evidence="5">Type I DHQase</fullName>
    </alternativeName>
    <alternativeName>
        <fullName evidence="5">Type I dehydroquinase</fullName>
        <shortName evidence="5">DHQ1</shortName>
    </alternativeName>
</protein>
<comment type="function">
    <text evidence="5">Involved in the third step of the chorismate pathway, which leads to the biosynthesis of aromatic amino acids. Catalyzes the cis-dehydration of 3-dehydroquinate (DHQ) and introduces the first double bond of the aromatic ring to yield 3-dehydroshikimate.</text>
</comment>
<feature type="binding site" evidence="5">
    <location>
        <begin position="47"/>
        <end position="49"/>
    </location>
    <ligand>
        <name>3-dehydroquinate</name>
        <dbReference type="ChEBI" id="CHEBI:32364"/>
    </ligand>
</feature>
<feature type="binding site" evidence="5">
    <location>
        <position position="237"/>
    </location>
    <ligand>
        <name>3-dehydroquinate</name>
        <dbReference type="ChEBI" id="CHEBI:32364"/>
    </ligand>
</feature>
<dbReference type="AlphaFoldDB" id="A0A0B5QXB0"/>
<dbReference type="NCBIfam" id="TIGR01093">
    <property type="entry name" value="aroD"/>
    <property type="match status" value="1"/>
</dbReference>
<dbReference type="PANTHER" id="PTHR43699:SF1">
    <property type="entry name" value="3-DEHYDROQUINATE DEHYDRATASE"/>
    <property type="match status" value="1"/>
</dbReference>
<dbReference type="Proteomes" id="UP000031866">
    <property type="component" value="Chromosome"/>
</dbReference>
<comment type="pathway">
    <text evidence="5">Metabolic intermediate biosynthesis; chorismate biosynthesis; chorismate from D-erythrose 4-phosphate and phosphoenolpyruvate: step 3/7.</text>
</comment>
<dbReference type="PANTHER" id="PTHR43699">
    <property type="entry name" value="3-DEHYDROQUINATE DEHYDRATASE"/>
    <property type="match status" value="1"/>
</dbReference>
<dbReference type="Gene3D" id="3.20.20.70">
    <property type="entry name" value="Aldolase class I"/>
    <property type="match status" value="1"/>
</dbReference>
<keyword evidence="4 5" id="KW-0704">Schiff base</keyword>
<dbReference type="EC" id="4.2.1.10" evidence="5"/>
<feature type="binding site" evidence="5">
    <location>
        <position position="83"/>
    </location>
    <ligand>
        <name>3-dehydroquinate</name>
        <dbReference type="ChEBI" id="CHEBI:32364"/>
    </ligand>
</feature>
<evidence type="ECO:0000256" key="1">
    <source>
        <dbReference type="ARBA" id="ARBA00001864"/>
    </source>
</evidence>
<dbReference type="InterPro" id="IPR013785">
    <property type="entry name" value="Aldolase_TIM"/>
</dbReference>
<evidence type="ECO:0000313" key="6">
    <source>
        <dbReference type="EMBL" id="AJH01619.1"/>
    </source>
</evidence>
<dbReference type="GO" id="GO:0008652">
    <property type="term" value="P:amino acid biosynthetic process"/>
    <property type="evidence" value="ECO:0007669"/>
    <property type="project" value="UniProtKB-KW"/>
</dbReference>
<dbReference type="SUPFAM" id="SSF51569">
    <property type="entry name" value="Aldolase"/>
    <property type="match status" value="1"/>
</dbReference>
<comment type="catalytic activity">
    <reaction evidence="1 5">
        <text>3-dehydroquinate = 3-dehydroshikimate + H2O</text>
        <dbReference type="Rhea" id="RHEA:21096"/>
        <dbReference type="ChEBI" id="CHEBI:15377"/>
        <dbReference type="ChEBI" id="CHEBI:16630"/>
        <dbReference type="ChEBI" id="CHEBI:32364"/>
        <dbReference type="EC" id="4.2.1.10"/>
    </reaction>
</comment>
<dbReference type="InterPro" id="IPR050146">
    <property type="entry name" value="Type-I_3-dehydroquinase"/>
</dbReference>
<evidence type="ECO:0000256" key="2">
    <source>
        <dbReference type="ARBA" id="ARBA00023141"/>
    </source>
</evidence>
<gene>
    <name evidence="5" type="primary">aroD</name>
    <name evidence="6" type="ORF">LF65_05092</name>
</gene>
<keyword evidence="3 5" id="KW-0456">Lyase</keyword>
<proteinExistence type="inferred from homology"/>
<dbReference type="FunFam" id="3.20.20.70:FF:000047">
    <property type="entry name" value="3-dehydroquinate dehydratase"/>
    <property type="match status" value="1"/>
</dbReference>
<dbReference type="UniPathway" id="UPA00053">
    <property type="reaction ID" value="UER00086"/>
</dbReference>
<dbReference type="GO" id="GO:0009423">
    <property type="term" value="P:chorismate biosynthetic process"/>
    <property type="evidence" value="ECO:0007669"/>
    <property type="project" value="UniProtKB-UniRule"/>
</dbReference>
<keyword evidence="2 5" id="KW-0057">Aromatic amino acid biosynthesis</keyword>
<dbReference type="HAMAP" id="MF_00214">
    <property type="entry name" value="AroD"/>
    <property type="match status" value="1"/>
</dbReference>
<evidence type="ECO:0000256" key="5">
    <source>
        <dbReference type="HAMAP-Rule" id="MF_00214"/>
    </source>
</evidence>
<keyword evidence="5" id="KW-0028">Amino-acid biosynthesis</keyword>
<feature type="active site" description="Schiff-base intermediate with substrate" evidence="5">
    <location>
        <position position="171"/>
    </location>
</feature>
<sequence>MKKIVKVRDIRIGEGIPKICVPIVGRTKEELLEEVNSLKNISLDVVEWRVDFYENVEEIEKVKEVLVAIRKLLLNTPILFTFRSKKEGGEKEVSVEYYAQLNKEIVATSLVDLVDVELFTGDEIVKDIVASAQASGVKVVMSNHDFFKTPTQEEIVSRLRKMQELKADLPKIAVMPKNQSDVLVLLSATNEMVQNYAEGPIITMSMAGTGVVSRLAGEIFGSSLTFGAAKKASAPGQIAVADLRTVLNILHNSVK</sequence>
<dbReference type="GO" id="GO:0003855">
    <property type="term" value="F:3-dehydroquinate dehydratase activity"/>
    <property type="evidence" value="ECO:0007669"/>
    <property type="project" value="UniProtKB-UniRule"/>
</dbReference>
<dbReference type="GO" id="GO:0046279">
    <property type="term" value="P:3,4-dihydroxybenzoate biosynthetic process"/>
    <property type="evidence" value="ECO:0007669"/>
    <property type="project" value="UniProtKB-ARBA"/>
</dbReference>
<feature type="binding site" evidence="5">
    <location>
        <position position="214"/>
    </location>
    <ligand>
        <name>3-dehydroquinate</name>
        <dbReference type="ChEBI" id="CHEBI:32364"/>
    </ligand>
</feature>
<comment type="caution">
    <text evidence="5">Lacks conserved residue(s) required for the propagation of feature annotation.</text>
</comment>
<dbReference type="STRING" id="1520.LF65_05092"/>
<feature type="binding site" evidence="5">
    <location>
        <position position="233"/>
    </location>
    <ligand>
        <name>3-dehydroquinate</name>
        <dbReference type="ChEBI" id="CHEBI:32364"/>
    </ligand>
</feature>
<dbReference type="RefSeq" id="WP_017211201.1">
    <property type="nucleotide sequence ID" value="NZ_CP010086.2"/>
</dbReference>
<dbReference type="CDD" id="cd00502">
    <property type="entry name" value="DHQase_I"/>
    <property type="match status" value="1"/>
</dbReference>